<dbReference type="Pfam" id="PF19270">
    <property type="entry name" value="FBO_C"/>
    <property type="match status" value="1"/>
</dbReference>
<name>A8QB98_MALGO</name>
<dbReference type="AlphaFoldDB" id="A8QB98"/>
<sequence>MTKLFFMIDSHGRTETYEYMQMLDKMPCRPCFTPSQRHIIARSQELKAQNIEEHTVWPEHVGSSITTMYAADPEQALPVQRMPDEIWHSILWHVLLPRPVMQAWPPMLPENMSFDPPPEPWRRATGADYISIERLGRVCWRLRRLTAHPRLWRAIVQETYIPPLPELDARLACSWRDAFVHEPRVRMNGTYIATCQYIQQGMSEENVWVHVLHVVEFFRYLRFFPNGRCISWLTTERPADVVHRLEPGLRAKGCATGRWQCLSEEGEAPARRGATIVMHDLHDPTLPGYTFQMTLHMRPSPGRWHRLDMLEYASLNLRTGEVLPIPHKHARPFIFSRVLGYGV</sequence>
<dbReference type="OMA" id="DAFVHEP"/>
<dbReference type="GO" id="GO:0005737">
    <property type="term" value="C:cytoplasm"/>
    <property type="evidence" value="ECO:0007669"/>
    <property type="project" value="TreeGrafter"/>
</dbReference>
<gene>
    <name evidence="3" type="ORF">MGL_3893</name>
</gene>
<dbReference type="EMBL" id="AAYY01000016">
    <property type="protein sequence ID" value="EDP41685.1"/>
    <property type="molecule type" value="Genomic_DNA"/>
</dbReference>
<proteinExistence type="predicted"/>
<dbReference type="VEuPathDB" id="FungiDB:MGL_3893"/>
<dbReference type="STRING" id="425265.A8QB98"/>
<dbReference type="KEGG" id="mgl:MGL_3893"/>
<evidence type="ECO:0000256" key="1">
    <source>
        <dbReference type="ARBA" id="ARBA00022786"/>
    </source>
</evidence>
<evidence type="ECO:0000313" key="4">
    <source>
        <dbReference type="Proteomes" id="UP000008837"/>
    </source>
</evidence>
<accession>A8QB98</accession>
<dbReference type="OrthoDB" id="2117972at2759"/>
<reference evidence="3 4" key="1">
    <citation type="journal article" date="2007" name="Proc. Natl. Acad. Sci. U.S.A.">
        <title>Dandruff-associated Malassezia genomes reveal convergent and divergent virulence traits shared with plant and human fungal pathogens.</title>
        <authorList>
            <person name="Xu J."/>
            <person name="Saunders C.W."/>
            <person name="Hu P."/>
            <person name="Grant R.A."/>
            <person name="Boekhout T."/>
            <person name="Kuramae E.E."/>
            <person name="Kronstad J.W."/>
            <person name="Deangelis Y.M."/>
            <person name="Reeder N.L."/>
            <person name="Johnstone K.R."/>
            <person name="Leland M."/>
            <person name="Fieno A.M."/>
            <person name="Begley W.M."/>
            <person name="Sun Y."/>
            <person name="Lacey M.P."/>
            <person name="Chaudhary T."/>
            <person name="Keough T."/>
            <person name="Chu L."/>
            <person name="Sears R."/>
            <person name="Yuan B."/>
            <person name="Dawson T.L.Jr."/>
        </authorList>
    </citation>
    <scope>NUCLEOTIDE SEQUENCE [LARGE SCALE GENOMIC DNA]</scope>
    <source>
        <strain evidence="4">ATCC MYA-4612 / CBS 7966</strain>
    </source>
</reference>
<feature type="domain" description="F-box protein Hrt3/FBXO9 C-terminal" evidence="2">
    <location>
        <begin position="170"/>
        <end position="325"/>
    </location>
</feature>
<dbReference type="SUPFAM" id="SSF81383">
    <property type="entry name" value="F-box domain"/>
    <property type="match status" value="1"/>
</dbReference>
<dbReference type="PANTHER" id="PTHR12874:SF9">
    <property type="entry name" value="F-BOX ONLY PROTEIN 48"/>
    <property type="match status" value="1"/>
</dbReference>
<dbReference type="GeneID" id="5853204"/>
<organism evidence="3 4">
    <name type="scientific">Malassezia globosa (strain ATCC MYA-4612 / CBS 7966)</name>
    <name type="common">Dandruff-associated fungus</name>
    <dbReference type="NCBI Taxonomy" id="425265"/>
    <lineage>
        <taxon>Eukaryota</taxon>
        <taxon>Fungi</taxon>
        <taxon>Dikarya</taxon>
        <taxon>Basidiomycota</taxon>
        <taxon>Ustilaginomycotina</taxon>
        <taxon>Malasseziomycetes</taxon>
        <taxon>Malasseziales</taxon>
        <taxon>Malasseziaceae</taxon>
        <taxon>Malassezia</taxon>
    </lineage>
</organism>
<dbReference type="InterPro" id="IPR036047">
    <property type="entry name" value="F-box-like_dom_sf"/>
</dbReference>
<dbReference type="Gene3D" id="1.20.1280.50">
    <property type="match status" value="1"/>
</dbReference>
<dbReference type="InterPro" id="IPR045464">
    <property type="entry name" value="Hrt3/FBXO9_C"/>
</dbReference>
<dbReference type="PANTHER" id="PTHR12874">
    <property type="entry name" value="F-BOX ONLY PROTEIN 48-RELATED"/>
    <property type="match status" value="1"/>
</dbReference>
<dbReference type="GO" id="GO:0031146">
    <property type="term" value="P:SCF-dependent proteasomal ubiquitin-dependent protein catabolic process"/>
    <property type="evidence" value="ECO:0007669"/>
    <property type="project" value="TreeGrafter"/>
</dbReference>
<keyword evidence="4" id="KW-1185">Reference proteome</keyword>
<evidence type="ECO:0000313" key="3">
    <source>
        <dbReference type="EMBL" id="EDP41685.1"/>
    </source>
</evidence>
<dbReference type="InParanoid" id="A8QB98"/>
<dbReference type="GO" id="GO:0019005">
    <property type="term" value="C:SCF ubiquitin ligase complex"/>
    <property type="evidence" value="ECO:0007669"/>
    <property type="project" value="TreeGrafter"/>
</dbReference>
<protein>
    <recommendedName>
        <fullName evidence="2">F-box protein Hrt3/FBXO9 C-terminal domain-containing protein</fullName>
    </recommendedName>
</protein>
<dbReference type="Proteomes" id="UP000008837">
    <property type="component" value="Unassembled WGS sequence"/>
</dbReference>
<evidence type="ECO:0000259" key="2">
    <source>
        <dbReference type="Pfam" id="PF19270"/>
    </source>
</evidence>
<comment type="caution">
    <text evidence="3">The sequence shown here is derived from an EMBL/GenBank/DDBJ whole genome shotgun (WGS) entry which is preliminary data.</text>
</comment>
<keyword evidence="1" id="KW-0833">Ubl conjugation pathway</keyword>
<dbReference type="RefSeq" id="XP_001728899.1">
    <property type="nucleotide sequence ID" value="XM_001728847.1"/>
</dbReference>